<evidence type="ECO:0000256" key="10">
    <source>
        <dbReference type="ARBA" id="ARBA00033245"/>
    </source>
</evidence>
<evidence type="ECO:0000256" key="7">
    <source>
        <dbReference type="ARBA" id="ARBA00025034"/>
    </source>
</evidence>
<evidence type="ECO:0000256" key="4">
    <source>
        <dbReference type="ARBA" id="ARBA00022692"/>
    </source>
</evidence>
<keyword evidence="16" id="KW-1185">Reference proteome</keyword>
<dbReference type="PANTHER" id="PTHR12428">
    <property type="entry name" value="OXA1"/>
    <property type="match status" value="1"/>
</dbReference>
<evidence type="ECO:0000256" key="1">
    <source>
        <dbReference type="ARBA" id="ARBA00004141"/>
    </source>
</evidence>
<organism evidence="15 16">
    <name type="scientific">Saccharothrix syringae</name>
    <name type="common">Nocardiopsis syringae</name>
    <dbReference type="NCBI Taxonomy" id="103733"/>
    <lineage>
        <taxon>Bacteria</taxon>
        <taxon>Bacillati</taxon>
        <taxon>Actinomycetota</taxon>
        <taxon>Actinomycetes</taxon>
        <taxon>Pseudonocardiales</taxon>
        <taxon>Pseudonocardiaceae</taxon>
        <taxon>Saccharothrix</taxon>
    </lineage>
</organism>
<dbReference type="GO" id="GO:0051205">
    <property type="term" value="P:protein insertion into membrane"/>
    <property type="evidence" value="ECO:0007669"/>
    <property type="project" value="TreeGrafter"/>
</dbReference>
<comment type="subcellular location">
    <subcellularLocation>
        <location evidence="1 12">Membrane</location>
        <topology evidence="1 12">Multi-pass membrane protein</topology>
    </subcellularLocation>
</comment>
<dbReference type="GO" id="GO:0005886">
    <property type="term" value="C:plasma membrane"/>
    <property type="evidence" value="ECO:0007669"/>
    <property type="project" value="TreeGrafter"/>
</dbReference>
<feature type="transmembrane region" description="Helical" evidence="13">
    <location>
        <begin position="6"/>
        <end position="29"/>
    </location>
</feature>
<evidence type="ECO:0000256" key="13">
    <source>
        <dbReference type="SAM" id="Phobius"/>
    </source>
</evidence>
<proteinExistence type="inferred from homology"/>
<feature type="domain" description="Membrane insertase YidC/Oxa/ALB C-terminal" evidence="14">
    <location>
        <begin position="17"/>
        <end position="209"/>
    </location>
</feature>
<evidence type="ECO:0000256" key="11">
    <source>
        <dbReference type="ARBA" id="ARBA00033342"/>
    </source>
</evidence>
<dbReference type="OrthoDB" id="9780552at2"/>
<evidence type="ECO:0000256" key="5">
    <source>
        <dbReference type="ARBA" id="ARBA00022989"/>
    </source>
</evidence>
<dbReference type="Pfam" id="PF02096">
    <property type="entry name" value="60KD_IMP"/>
    <property type="match status" value="1"/>
</dbReference>
<evidence type="ECO:0000313" key="15">
    <source>
        <dbReference type="EMBL" id="QFZ17140.1"/>
    </source>
</evidence>
<evidence type="ECO:0000256" key="8">
    <source>
        <dbReference type="ARBA" id="ARBA00026028"/>
    </source>
</evidence>
<protein>
    <recommendedName>
        <fullName evidence="3">Membrane protein insertase YidC</fullName>
    </recommendedName>
    <alternativeName>
        <fullName evidence="11">Foldase YidC</fullName>
    </alternativeName>
    <alternativeName>
        <fullName evidence="10">Membrane integrase YidC</fullName>
    </alternativeName>
    <alternativeName>
        <fullName evidence="9">Membrane protein YidC</fullName>
    </alternativeName>
</protein>
<dbReference type="GO" id="GO:0032977">
    <property type="term" value="F:membrane insertase activity"/>
    <property type="evidence" value="ECO:0007669"/>
    <property type="project" value="InterPro"/>
</dbReference>
<dbReference type="Proteomes" id="UP000325787">
    <property type="component" value="Chromosome"/>
</dbReference>
<evidence type="ECO:0000313" key="16">
    <source>
        <dbReference type="Proteomes" id="UP000325787"/>
    </source>
</evidence>
<evidence type="ECO:0000256" key="9">
    <source>
        <dbReference type="ARBA" id="ARBA00031538"/>
    </source>
</evidence>
<keyword evidence="4 12" id="KW-0812">Transmembrane</keyword>
<feature type="transmembrane region" description="Helical" evidence="13">
    <location>
        <begin position="121"/>
        <end position="145"/>
    </location>
</feature>
<feature type="transmembrane region" description="Helical" evidence="13">
    <location>
        <begin position="80"/>
        <end position="101"/>
    </location>
</feature>
<dbReference type="InterPro" id="IPR001708">
    <property type="entry name" value="YidC/ALB3/OXA1/COX18"/>
</dbReference>
<dbReference type="RefSeq" id="WP_033427699.1">
    <property type="nucleotide sequence ID" value="NZ_CP034550.1"/>
</dbReference>
<dbReference type="EMBL" id="CP034550">
    <property type="protein sequence ID" value="QFZ17140.1"/>
    <property type="molecule type" value="Genomic_DNA"/>
</dbReference>
<dbReference type="InterPro" id="IPR028055">
    <property type="entry name" value="YidC/Oxa/ALB_C"/>
</dbReference>
<dbReference type="KEGG" id="ssyi:EKG83_06370"/>
<name>A0A5Q0GUG3_SACSY</name>
<keyword evidence="5 13" id="KW-1133">Transmembrane helix</keyword>
<evidence type="ECO:0000256" key="6">
    <source>
        <dbReference type="ARBA" id="ARBA00023136"/>
    </source>
</evidence>
<comment type="subunit">
    <text evidence="8">Interacts with the Sec translocase complex via SecD. Specifically interacts with transmembrane segments of nascent integral membrane proteins during membrane integration.</text>
</comment>
<evidence type="ECO:0000256" key="2">
    <source>
        <dbReference type="ARBA" id="ARBA00010527"/>
    </source>
</evidence>
<dbReference type="NCBIfam" id="TIGR03592">
    <property type="entry name" value="yidC_oxa1_cterm"/>
    <property type="match status" value="1"/>
</dbReference>
<dbReference type="AlphaFoldDB" id="A0A5Q0GUG3"/>
<evidence type="ECO:0000256" key="12">
    <source>
        <dbReference type="RuleBase" id="RU003945"/>
    </source>
</evidence>
<evidence type="ECO:0000259" key="14">
    <source>
        <dbReference type="Pfam" id="PF02096"/>
    </source>
</evidence>
<sequence>MFHALGSALAGFATPALAIVLFTAAVRLLMHPLSRAAVRGEKARAALAPRLRELHRKHGKDRVKLQEKTLELYRDSGTSLFAGLLPALVQVPFFMVVYRLVTTPNPLLDGTLLGVPLGTHWWGTWAHTPVFAGLFALLTAVAFATSRWQAAVARKTREQGGGGPQPPFARLLRLMPFGTVPIAAALPLAAGVYLLTTTTWTLLERAFLYRAVQPPPRAGASARTRTR</sequence>
<comment type="function">
    <text evidence="7">Required for the insertion and/or proper folding and/or complex formation of integral membrane proteins into the membrane. Involved in integration of membrane proteins that insert both dependently and independently of the Sec translocase complex, as well as at least some lipoproteins. Aids folding of multispanning membrane proteins.</text>
</comment>
<comment type="similarity">
    <text evidence="2">Belongs to the OXA1/ALB3/YidC family. Type 1 subfamily.</text>
</comment>
<reference evidence="16" key="1">
    <citation type="journal article" date="2021" name="Curr. Microbiol.">
        <title>Complete genome of nocamycin-producing strain Saccharothrix syringae NRRL B-16468 reveals the biosynthetic potential for secondary metabolites.</title>
        <authorList>
            <person name="Mo X."/>
            <person name="Yang S."/>
        </authorList>
    </citation>
    <scope>NUCLEOTIDE SEQUENCE [LARGE SCALE GENOMIC DNA]</scope>
    <source>
        <strain evidence="16">ATCC 51364 / DSM 43886 / JCM 6844 / KCTC 9398 / NBRC 14523 / NRRL B-16468 / INA 2240</strain>
    </source>
</reference>
<feature type="transmembrane region" description="Helical" evidence="13">
    <location>
        <begin position="174"/>
        <end position="195"/>
    </location>
</feature>
<accession>A0A5Q0GUG3</accession>
<evidence type="ECO:0000256" key="3">
    <source>
        <dbReference type="ARBA" id="ARBA00015325"/>
    </source>
</evidence>
<keyword evidence="6 13" id="KW-0472">Membrane</keyword>
<gene>
    <name evidence="15" type="primary">yidC</name>
    <name evidence="15" type="ORF">EKG83_06370</name>
</gene>
<dbReference type="PANTHER" id="PTHR12428:SF65">
    <property type="entry name" value="CYTOCHROME C OXIDASE ASSEMBLY PROTEIN COX18, MITOCHONDRIAL"/>
    <property type="match status" value="1"/>
</dbReference>